<organism evidence="1 2">
    <name type="scientific">Aureobasidium melanogenum (strain CBS 110374)</name>
    <name type="common">Aureobasidium pullulans var. melanogenum</name>
    <dbReference type="NCBI Taxonomy" id="1043003"/>
    <lineage>
        <taxon>Eukaryota</taxon>
        <taxon>Fungi</taxon>
        <taxon>Dikarya</taxon>
        <taxon>Ascomycota</taxon>
        <taxon>Pezizomycotina</taxon>
        <taxon>Dothideomycetes</taxon>
        <taxon>Dothideomycetidae</taxon>
        <taxon>Dothideales</taxon>
        <taxon>Saccotheciaceae</taxon>
        <taxon>Aureobasidium</taxon>
    </lineage>
</organism>
<dbReference type="PANTHER" id="PTHR42085">
    <property type="entry name" value="F-BOX DOMAIN-CONTAINING PROTEIN"/>
    <property type="match status" value="1"/>
</dbReference>
<proteinExistence type="predicted"/>
<keyword evidence="2" id="KW-1185">Reference proteome</keyword>
<protein>
    <submittedName>
        <fullName evidence="1">Uncharacterized protein</fullName>
    </submittedName>
</protein>
<accession>A0A074VEU3</accession>
<evidence type="ECO:0000313" key="1">
    <source>
        <dbReference type="EMBL" id="KEQ59255.1"/>
    </source>
</evidence>
<dbReference type="InterPro" id="IPR038883">
    <property type="entry name" value="AN11006-like"/>
</dbReference>
<dbReference type="AlphaFoldDB" id="A0A074VEU3"/>
<dbReference type="EMBL" id="KL584849">
    <property type="protein sequence ID" value="KEQ59255.1"/>
    <property type="molecule type" value="Genomic_DNA"/>
</dbReference>
<name>A0A074VEU3_AURM1</name>
<dbReference type="HOGENOM" id="CLU_855243_0_0_1"/>
<reference evidence="1 2" key="1">
    <citation type="journal article" date="2014" name="BMC Genomics">
        <title>Genome sequencing of four Aureobasidium pullulans varieties: biotechnological potential, stress tolerance, and description of new species.</title>
        <authorList>
            <person name="Gostin Ar C."/>
            <person name="Ohm R.A."/>
            <person name="Kogej T."/>
            <person name="Sonjak S."/>
            <person name="Turk M."/>
            <person name="Zajc J."/>
            <person name="Zalar P."/>
            <person name="Grube M."/>
            <person name="Sun H."/>
            <person name="Han J."/>
            <person name="Sharma A."/>
            <person name="Chiniquy J."/>
            <person name="Ngan C.Y."/>
            <person name="Lipzen A."/>
            <person name="Barry K."/>
            <person name="Grigoriev I.V."/>
            <person name="Gunde-Cimerman N."/>
        </authorList>
    </citation>
    <scope>NUCLEOTIDE SEQUENCE [LARGE SCALE GENOMIC DNA]</scope>
    <source>
        <strain evidence="1 2">CBS 110374</strain>
    </source>
</reference>
<dbReference type="RefSeq" id="XP_040876278.1">
    <property type="nucleotide sequence ID" value="XM_041026982.1"/>
</dbReference>
<dbReference type="Proteomes" id="UP000030672">
    <property type="component" value="Unassembled WGS sequence"/>
</dbReference>
<gene>
    <name evidence="1" type="ORF">M437DRAFT_78384</name>
</gene>
<evidence type="ECO:0000313" key="2">
    <source>
        <dbReference type="Proteomes" id="UP000030672"/>
    </source>
</evidence>
<dbReference type="PANTHER" id="PTHR42085:SF1">
    <property type="entry name" value="F-BOX DOMAIN-CONTAINING PROTEIN"/>
    <property type="match status" value="1"/>
</dbReference>
<dbReference type="GeneID" id="63920355"/>
<sequence>MLPQTRSPLFRLPGELRNEIFDLALTPSTPIVDPKWDTTIKPEHGQITTLGIALLRTCRAIYLEANNSVPLQNGDFVFTRVAHIQAFFCRLSLAQASHIRHITIDLKDAASGDRALQSEQSATIANEWVHYFCCTRGAHMLGAWCADLSTLTSDVPYLRSLCFDLTNWQPSHAGSRIGGWRYLQTLLRRTRDLDSITLKSKCLDSSSWTSQPVPWSLGLWFSPAFDKDESALVDLMGQTVRAAGEKEVISIKWHTADGITSLTVTIGKAEDVSPLSSIQVPLSQNGNMSWDSFLEFKDNQVELTRRKASLSVSSTIWDNAPAIQV</sequence>